<proteinExistence type="predicted"/>
<dbReference type="AlphaFoldDB" id="A0A915JRB6"/>
<keyword evidence="2" id="KW-1185">Reference proteome</keyword>
<feature type="region of interest" description="Disordered" evidence="1">
    <location>
        <begin position="1"/>
        <end position="42"/>
    </location>
</feature>
<organism evidence="2 3">
    <name type="scientific">Romanomermis culicivorax</name>
    <name type="common">Nematode worm</name>
    <dbReference type="NCBI Taxonomy" id="13658"/>
    <lineage>
        <taxon>Eukaryota</taxon>
        <taxon>Metazoa</taxon>
        <taxon>Ecdysozoa</taxon>
        <taxon>Nematoda</taxon>
        <taxon>Enoplea</taxon>
        <taxon>Dorylaimia</taxon>
        <taxon>Mermithida</taxon>
        <taxon>Mermithoidea</taxon>
        <taxon>Mermithidae</taxon>
        <taxon>Romanomermis</taxon>
    </lineage>
</organism>
<dbReference type="Proteomes" id="UP000887565">
    <property type="component" value="Unplaced"/>
</dbReference>
<evidence type="ECO:0000256" key="1">
    <source>
        <dbReference type="SAM" id="MobiDB-lite"/>
    </source>
</evidence>
<evidence type="ECO:0000313" key="3">
    <source>
        <dbReference type="WBParaSite" id="nRc.2.0.1.t28639-RA"/>
    </source>
</evidence>
<accession>A0A915JRB6</accession>
<name>A0A915JRB6_ROMCU</name>
<reference evidence="3" key="1">
    <citation type="submission" date="2022-11" db="UniProtKB">
        <authorList>
            <consortium name="WormBaseParasite"/>
        </authorList>
    </citation>
    <scope>IDENTIFICATION</scope>
</reference>
<dbReference type="WBParaSite" id="nRc.2.0.1.t28639-RA">
    <property type="protein sequence ID" value="nRc.2.0.1.t28639-RA"/>
    <property type="gene ID" value="nRc.2.0.1.g28639"/>
</dbReference>
<protein>
    <submittedName>
        <fullName evidence="3">Uncharacterized protein</fullName>
    </submittedName>
</protein>
<evidence type="ECO:0000313" key="2">
    <source>
        <dbReference type="Proteomes" id="UP000887565"/>
    </source>
</evidence>
<feature type="compositionally biased region" description="Basic residues" evidence="1">
    <location>
        <begin position="10"/>
        <end position="26"/>
    </location>
</feature>
<sequence>MKNKDEKYLKNKNKKNILDRQRRRPKAQAPACNQQASENPLRVLFKDSSHPSLLEKIPSSPRTEILMPLTVTKIASPLNGKSAVNIVNILLRKLFGK</sequence>